<feature type="region of interest" description="Disordered" evidence="1">
    <location>
        <begin position="217"/>
        <end position="242"/>
    </location>
</feature>
<feature type="compositionally biased region" description="Low complexity" evidence="1">
    <location>
        <begin position="350"/>
        <end position="370"/>
    </location>
</feature>
<proteinExistence type="predicted"/>
<accession>A0A5C3LV77</accession>
<feature type="compositionally biased region" description="Low complexity" evidence="1">
    <location>
        <begin position="39"/>
        <end position="52"/>
    </location>
</feature>
<dbReference type="EMBL" id="ML213615">
    <property type="protein sequence ID" value="TFK36303.1"/>
    <property type="molecule type" value="Genomic_DNA"/>
</dbReference>
<dbReference type="AlphaFoldDB" id="A0A5C3LV77"/>
<gene>
    <name evidence="2" type="ORF">BDQ12DRAFT_256591</name>
</gene>
<feature type="region of interest" description="Disordered" evidence="1">
    <location>
        <begin position="36"/>
        <end position="59"/>
    </location>
</feature>
<sequence length="427" mass="46254">MTSISFNLASFPEELLERILALCVIAPLSPPARPSWHLSSPTSSSSAAPSSPHQRSNSPRGRLAPLLVCKSFLRIATPLFYNTVHISSRTQLRCLLKHSLRPNPMLATYIRRVVLTGVWAEAGELLRMCRRSLRMLDLTLDTEPVLMQPGEEDNDAKVFCASLKHIRPTQLALRKPANVYLTQAKPKYVIWELSSAMRGWYELESADIAFRLSDDNSVPSLSSSPPSLSPVSRSSPAKQTHPGPITFLTHTLSTLPYLRTFITILPSVWNETILRVSENPSLERIVLGEGNSYSSSNASANQGILGTGLFLSQARKHSRLVELIRAGTPIIRSRAHTMGTVGMPPVSKYSSMPSSYPQGTSSSSAHLSSAGKYPPSSSAGKYPPPSASSGHRFPTNASSSSPSASRTKPRASTGTGGRGRLLSTPSQ</sequence>
<name>A0A5C3LV77_9AGAR</name>
<evidence type="ECO:0000256" key="1">
    <source>
        <dbReference type="SAM" id="MobiDB-lite"/>
    </source>
</evidence>
<dbReference type="OrthoDB" id="2786563at2759"/>
<dbReference type="Proteomes" id="UP000308652">
    <property type="component" value="Unassembled WGS sequence"/>
</dbReference>
<keyword evidence="3" id="KW-1185">Reference proteome</keyword>
<feature type="compositionally biased region" description="Low complexity" evidence="1">
    <location>
        <begin position="394"/>
        <end position="413"/>
    </location>
</feature>
<feature type="region of interest" description="Disordered" evidence="1">
    <location>
        <begin position="335"/>
        <end position="427"/>
    </location>
</feature>
<reference evidence="2 3" key="1">
    <citation type="journal article" date="2019" name="Nat. Ecol. Evol.">
        <title>Megaphylogeny resolves global patterns of mushroom evolution.</title>
        <authorList>
            <person name="Varga T."/>
            <person name="Krizsan K."/>
            <person name="Foldi C."/>
            <person name="Dima B."/>
            <person name="Sanchez-Garcia M."/>
            <person name="Sanchez-Ramirez S."/>
            <person name="Szollosi G.J."/>
            <person name="Szarkandi J.G."/>
            <person name="Papp V."/>
            <person name="Albert L."/>
            <person name="Andreopoulos W."/>
            <person name="Angelini C."/>
            <person name="Antonin V."/>
            <person name="Barry K.W."/>
            <person name="Bougher N.L."/>
            <person name="Buchanan P."/>
            <person name="Buyck B."/>
            <person name="Bense V."/>
            <person name="Catcheside P."/>
            <person name="Chovatia M."/>
            <person name="Cooper J."/>
            <person name="Damon W."/>
            <person name="Desjardin D."/>
            <person name="Finy P."/>
            <person name="Geml J."/>
            <person name="Haridas S."/>
            <person name="Hughes K."/>
            <person name="Justo A."/>
            <person name="Karasinski D."/>
            <person name="Kautmanova I."/>
            <person name="Kiss B."/>
            <person name="Kocsube S."/>
            <person name="Kotiranta H."/>
            <person name="LaButti K.M."/>
            <person name="Lechner B.E."/>
            <person name="Liimatainen K."/>
            <person name="Lipzen A."/>
            <person name="Lukacs Z."/>
            <person name="Mihaltcheva S."/>
            <person name="Morgado L.N."/>
            <person name="Niskanen T."/>
            <person name="Noordeloos M.E."/>
            <person name="Ohm R.A."/>
            <person name="Ortiz-Santana B."/>
            <person name="Ovrebo C."/>
            <person name="Racz N."/>
            <person name="Riley R."/>
            <person name="Savchenko A."/>
            <person name="Shiryaev A."/>
            <person name="Soop K."/>
            <person name="Spirin V."/>
            <person name="Szebenyi C."/>
            <person name="Tomsovsky M."/>
            <person name="Tulloss R.E."/>
            <person name="Uehling J."/>
            <person name="Grigoriev I.V."/>
            <person name="Vagvolgyi C."/>
            <person name="Papp T."/>
            <person name="Martin F.M."/>
            <person name="Miettinen O."/>
            <person name="Hibbett D.S."/>
            <person name="Nagy L.G."/>
        </authorList>
    </citation>
    <scope>NUCLEOTIDE SEQUENCE [LARGE SCALE GENOMIC DNA]</scope>
    <source>
        <strain evidence="2 3">CBS 166.37</strain>
    </source>
</reference>
<evidence type="ECO:0000313" key="2">
    <source>
        <dbReference type="EMBL" id="TFK36303.1"/>
    </source>
</evidence>
<organism evidence="2 3">
    <name type="scientific">Crucibulum laeve</name>
    <dbReference type="NCBI Taxonomy" id="68775"/>
    <lineage>
        <taxon>Eukaryota</taxon>
        <taxon>Fungi</taxon>
        <taxon>Dikarya</taxon>
        <taxon>Basidiomycota</taxon>
        <taxon>Agaricomycotina</taxon>
        <taxon>Agaricomycetes</taxon>
        <taxon>Agaricomycetidae</taxon>
        <taxon>Agaricales</taxon>
        <taxon>Agaricineae</taxon>
        <taxon>Nidulariaceae</taxon>
        <taxon>Crucibulum</taxon>
    </lineage>
</organism>
<protein>
    <submittedName>
        <fullName evidence="2">Uncharacterized protein</fullName>
    </submittedName>
</protein>
<evidence type="ECO:0000313" key="3">
    <source>
        <dbReference type="Proteomes" id="UP000308652"/>
    </source>
</evidence>
<feature type="compositionally biased region" description="Low complexity" evidence="1">
    <location>
        <begin position="217"/>
        <end position="236"/>
    </location>
</feature>